<dbReference type="InterPro" id="IPR001707">
    <property type="entry name" value="Cmp_AcTrfase"/>
</dbReference>
<organism evidence="2 5">
    <name type="scientific">Anaerobutyricum hallii</name>
    <dbReference type="NCBI Taxonomy" id="39488"/>
    <lineage>
        <taxon>Bacteria</taxon>
        <taxon>Bacillati</taxon>
        <taxon>Bacillota</taxon>
        <taxon>Clostridia</taxon>
        <taxon>Lachnospirales</taxon>
        <taxon>Lachnospiraceae</taxon>
        <taxon>Anaerobutyricum</taxon>
    </lineage>
</organism>
<reference evidence="5 6" key="1">
    <citation type="submission" date="2015-09" db="EMBL/GenBank/DDBJ databases">
        <authorList>
            <consortium name="Pathogen Informatics"/>
        </authorList>
    </citation>
    <scope>NUCLEOTIDE SEQUENCE [LARGE SCALE GENOMIC DNA]</scope>
    <source>
        <strain evidence="3 6">2789STDY5834835</strain>
        <strain evidence="2 5">2789STDY5834966</strain>
    </source>
</reference>
<evidence type="ECO:0000313" key="3">
    <source>
        <dbReference type="EMBL" id="CUO21743.1"/>
    </source>
</evidence>
<dbReference type="EC" id="2.3.1.28" evidence="2"/>
<dbReference type="SUPFAM" id="SSF52777">
    <property type="entry name" value="CoA-dependent acyltransferases"/>
    <property type="match status" value="1"/>
</dbReference>
<dbReference type="InterPro" id="IPR023213">
    <property type="entry name" value="CAT-like_dom_sf"/>
</dbReference>
<reference evidence="4 7" key="2">
    <citation type="submission" date="2018-08" db="EMBL/GenBank/DDBJ databases">
        <title>A genome reference for cultivated species of the human gut microbiota.</title>
        <authorList>
            <person name="Zou Y."/>
            <person name="Xue W."/>
            <person name="Luo G."/>
        </authorList>
    </citation>
    <scope>NUCLEOTIDE SEQUENCE [LARGE SCALE GENOMIC DNA]</scope>
    <source>
        <strain evidence="4 7">AF45-14BH</strain>
    </source>
</reference>
<dbReference type="SMART" id="SM01059">
    <property type="entry name" value="CAT"/>
    <property type="match status" value="1"/>
</dbReference>
<proteinExistence type="predicted"/>
<dbReference type="PANTHER" id="PTHR38474">
    <property type="entry name" value="SLR0299 PROTEIN"/>
    <property type="match status" value="1"/>
</dbReference>
<evidence type="ECO:0000313" key="6">
    <source>
        <dbReference type="Proteomes" id="UP000095679"/>
    </source>
</evidence>
<dbReference type="Pfam" id="PF00302">
    <property type="entry name" value="CAT"/>
    <property type="match status" value="1"/>
</dbReference>
<dbReference type="RefSeq" id="WP_005344428.1">
    <property type="nucleotide sequence ID" value="NZ_BLYK01000015.1"/>
</dbReference>
<dbReference type="EMBL" id="QRNJ01000001">
    <property type="protein sequence ID" value="RHK42337.1"/>
    <property type="molecule type" value="Genomic_DNA"/>
</dbReference>
<dbReference type="Gene3D" id="3.30.559.10">
    <property type="entry name" value="Chloramphenicol acetyltransferase-like domain"/>
    <property type="match status" value="1"/>
</dbReference>
<accession>A0A173UIN4</accession>
<evidence type="ECO:0000313" key="4">
    <source>
        <dbReference type="EMBL" id="RHK42337.1"/>
    </source>
</evidence>
<protein>
    <submittedName>
        <fullName evidence="2">Chloramphenicol acetyltransferase 3</fullName>
        <ecNumber evidence="2">2.3.1.28</ecNumber>
    </submittedName>
    <submittedName>
        <fullName evidence="4">Chloramphenicol acetyltransferase CAT</fullName>
    </submittedName>
</protein>
<dbReference type="GeneID" id="75047253"/>
<evidence type="ECO:0000313" key="2">
    <source>
        <dbReference type="EMBL" id="CUN14300.1"/>
    </source>
</evidence>
<dbReference type="PANTHER" id="PTHR38474:SF2">
    <property type="entry name" value="CHLORAMPHENICOL ACETYLTRANSFERASE"/>
    <property type="match status" value="1"/>
</dbReference>
<feature type="active site" description="Proton acceptor" evidence="1">
    <location>
        <position position="191"/>
    </location>
</feature>
<evidence type="ECO:0000313" key="7">
    <source>
        <dbReference type="Proteomes" id="UP000283497"/>
    </source>
</evidence>
<sequence>MTGCKKIDMDTWARREHYEYYTKQLKVEYNITANVDVKNVLDFCHSKGYKFYPAMIYLVTKTLNRIDNFKMFKDKYGYLCAWDKIIPNYTIFHNDDHTFSDCWTDFSEDFNIFYQDILKDMATAATKKGIKAKEGQPANFYCISCTPWTTFTGYSSRVSNGEPSFFPIVLMGKYKQHGKKILMPVNITIAHAVADGYHVGLFFQYLQEEINNY</sequence>
<dbReference type="Proteomes" id="UP000095679">
    <property type="component" value="Unassembled WGS sequence"/>
</dbReference>
<gene>
    <name evidence="2" type="primary">cat3</name>
    <name evidence="4" type="ORF">DW068_00315</name>
    <name evidence="3" type="ORF">ERS852450_01388</name>
    <name evidence="2" type="ORF">ERS852578_02456</name>
</gene>
<dbReference type="OrthoDB" id="9801766at2"/>
<evidence type="ECO:0000256" key="1">
    <source>
        <dbReference type="PIRSR" id="PIRSR000440-1"/>
    </source>
</evidence>
<keyword evidence="2" id="KW-0808">Transferase</keyword>
<dbReference type="Proteomes" id="UP000095390">
    <property type="component" value="Unassembled WGS sequence"/>
</dbReference>
<keyword evidence="2" id="KW-0012">Acyltransferase</keyword>
<dbReference type="EMBL" id="CYZL01000010">
    <property type="protein sequence ID" value="CUO21743.1"/>
    <property type="molecule type" value="Genomic_DNA"/>
</dbReference>
<name>A0A173UIN4_9FIRM</name>
<dbReference type="EMBL" id="CYYC01000037">
    <property type="protein sequence ID" value="CUN14300.1"/>
    <property type="molecule type" value="Genomic_DNA"/>
</dbReference>
<dbReference type="PIRSF" id="PIRSF000440">
    <property type="entry name" value="CAT"/>
    <property type="match status" value="1"/>
</dbReference>
<evidence type="ECO:0000313" key="5">
    <source>
        <dbReference type="Proteomes" id="UP000095390"/>
    </source>
</evidence>
<dbReference type="AlphaFoldDB" id="A0A173UIN4"/>
<dbReference type="Proteomes" id="UP000283497">
    <property type="component" value="Unassembled WGS sequence"/>
</dbReference>
<dbReference type="GO" id="GO:0008811">
    <property type="term" value="F:chloramphenicol O-acetyltransferase activity"/>
    <property type="evidence" value="ECO:0007669"/>
    <property type="project" value="UniProtKB-EC"/>
</dbReference>